<reference evidence="2 3" key="2">
    <citation type="journal article" date="2021" name="Genomics">
        <title>High-quality reference genome for Clonorchis sinensis.</title>
        <authorList>
            <person name="Young N.D."/>
            <person name="Stroehlein A.J."/>
            <person name="Kinkar L."/>
            <person name="Wang T."/>
            <person name="Sohn W.M."/>
            <person name="Chang B.C.H."/>
            <person name="Kaur P."/>
            <person name="Weisz D."/>
            <person name="Dudchenko O."/>
            <person name="Aiden E.L."/>
            <person name="Korhonen P.K."/>
            <person name="Gasser R.B."/>
        </authorList>
    </citation>
    <scope>NUCLEOTIDE SEQUENCE [LARGE SCALE GENOMIC DNA]</scope>
    <source>
        <strain evidence="2">Cs-k2</strain>
    </source>
</reference>
<name>A0A8T1MIE0_CLOSI</name>
<keyword evidence="3" id="KW-1185">Reference proteome</keyword>
<protein>
    <submittedName>
        <fullName evidence="2">Uncharacterized protein</fullName>
    </submittedName>
</protein>
<comment type="caution">
    <text evidence="2">The sequence shown here is derived from an EMBL/GenBank/DDBJ whole genome shotgun (WGS) entry which is preliminary data.</text>
</comment>
<gene>
    <name evidence="2" type="ORF">CSKR_200828</name>
</gene>
<evidence type="ECO:0000313" key="3">
    <source>
        <dbReference type="Proteomes" id="UP000286415"/>
    </source>
</evidence>
<reference evidence="2 3" key="1">
    <citation type="journal article" date="2018" name="Biotechnol. Adv.">
        <title>Improved genomic resources and new bioinformatic workflow for the carcinogenic parasite Clonorchis sinensis: Biotechnological implications.</title>
        <authorList>
            <person name="Wang D."/>
            <person name="Korhonen P.K."/>
            <person name="Gasser R.B."/>
            <person name="Young N.D."/>
        </authorList>
    </citation>
    <scope>NUCLEOTIDE SEQUENCE [LARGE SCALE GENOMIC DNA]</scope>
    <source>
        <strain evidence="2">Cs-k2</strain>
    </source>
</reference>
<sequence>MMLQVITSECQPLLKLKHDTAIVQLGGHGGSEVHAIHQATQQPGPVNSGPTKMASQHSGPKQNKGPKKTPPSQC</sequence>
<proteinExistence type="predicted"/>
<accession>A0A8T1MIE0</accession>
<feature type="region of interest" description="Disordered" evidence="1">
    <location>
        <begin position="32"/>
        <end position="74"/>
    </location>
</feature>
<dbReference type="AlphaFoldDB" id="A0A8T1MIE0"/>
<evidence type="ECO:0000256" key="1">
    <source>
        <dbReference type="SAM" id="MobiDB-lite"/>
    </source>
</evidence>
<dbReference type="Proteomes" id="UP000286415">
    <property type="component" value="Unassembled WGS sequence"/>
</dbReference>
<dbReference type="EMBL" id="NIRI02000042">
    <property type="protein sequence ID" value="KAG5448789.1"/>
    <property type="molecule type" value="Genomic_DNA"/>
</dbReference>
<feature type="compositionally biased region" description="Polar residues" evidence="1">
    <location>
        <begin position="38"/>
        <end position="61"/>
    </location>
</feature>
<organism evidence="2 3">
    <name type="scientific">Clonorchis sinensis</name>
    <name type="common">Chinese liver fluke</name>
    <dbReference type="NCBI Taxonomy" id="79923"/>
    <lineage>
        <taxon>Eukaryota</taxon>
        <taxon>Metazoa</taxon>
        <taxon>Spiralia</taxon>
        <taxon>Lophotrochozoa</taxon>
        <taxon>Platyhelminthes</taxon>
        <taxon>Trematoda</taxon>
        <taxon>Digenea</taxon>
        <taxon>Opisthorchiida</taxon>
        <taxon>Opisthorchiata</taxon>
        <taxon>Opisthorchiidae</taxon>
        <taxon>Clonorchis</taxon>
    </lineage>
</organism>
<evidence type="ECO:0000313" key="2">
    <source>
        <dbReference type="EMBL" id="KAG5448789.1"/>
    </source>
</evidence>
<dbReference type="OrthoDB" id="10600896at2759"/>